<dbReference type="Pfam" id="PF00024">
    <property type="entry name" value="PAN_1"/>
    <property type="match status" value="1"/>
</dbReference>
<dbReference type="Proteomes" id="UP001174694">
    <property type="component" value="Unassembled WGS sequence"/>
</dbReference>
<proteinExistence type="predicted"/>
<evidence type="ECO:0000313" key="4">
    <source>
        <dbReference type="EMBL" id="KAJ9145084.1"/>
    </source>
</evidence>
<protein>
    <recommendedName>
        <fullName evidence="3">Apple domain-containing protein</fullName>
    </recommendedName>
</protein>
<keyword evidence="2" id="KW-1133">Transmembrane helix</keyword>
<evidence type="ECO:0000313" key="5">
    <source>
        <dbReference type="Proteomes" id="UP001174694"/>
    </source>
</evidence>
<evidence type="ECO:0000256" key="1">
    <source>
        <dbReference type="SAM" id="MobiDB-lite"/>
    </source>
</evidence>
<feature type="transmembrane region" description="Helical" evidence="2">
    <location>
        <begin position="88"/>
        <end position="113"/>
    </location>
</feature>
<keyword evidence="2" id="KW-0472">Membrane</keyword>
<comment type="caution">
    <text evidence="4">The sequence shown here is derived from an EMBL/GenBank/DDBJ whole genome shotgun (WGS) entry which is preliminary data.</text>
</comment>
<sequence>MEPVSYRSPSQDAIKPYSDSPIPADSEPKSYPEVVQGPRPGSIAPHSGNGIYDSNVQTQAYSYDPQWTTGNQYPAPDSERICGVKRGAFWVLLTALIALVIIVVLAGILGGVASGSIKTSSSAAVTVTTTVTAVSTASTTSSAPTVTTTTVTTDAGEVTVECPSADGLNYTVPGSSQVFKRQCNVNYFGGEGDLGLVNSTVLSIQQCLNLCASQSTCVAVNFNYLPQCWLKEFTGIKSDGDRMESAVLIQ</sequence>
<dbReference type="EMBL" id="JANBVO010000015">
    <property type="protein sequence ID" value="KAJ9145084.1"/>
    <property type="molecule type" value="Genomic_DNA"/>
</dbReference>
<keyword evidence="2" id="KW-0812">Transmembrane</keyword>
<evidence type="ECO:0000259" key="3">
    <source>
        <dbReference type="Pfam" id="PF00024"/>
    </source>
</evidence>
<dbReference type="Gene3D" id="3.50.4.10">
    <property type="entry name" value="Hepatocyte Growth Factor"/>
    <property type="match status" value="1"/>
</dbReference>
<name>A0AA38RSB3_9PEZI</name>
<reference evidence="4" key="1">
    <citation type="submission" date="2022-07" db="EMBL/GenBank/DDBJ databases">
        <title>Fungi with potential for degradation of polypropylene.</title>
        <authorList>
            <person name="Gostincar C."/>
        </authorList>
    </citation>
    <scope>NUCLEOTIDE SEQUENCE</scope>
    <source>
        <strain evidence="4">EXF-13308</strain>
    </source>
</reference>
<organism evidence="4 5">
    <name type="scientific">Pleurostoma richardsiae</name>
    <dbReference type="NCBI Taxonomy" id="41990"/>
    <lineage>
        <taxon>Eukaryota</taxon>
        <taxon>Fungi</taxon>
        <taxon>Dikarya</taxon>
        <taxon>Ascomycota</taxon>
        <taxon>Pezizomycotina</taxon>
        <taxon>Sordariomycetes</taxon>
        <taxon>Sordariomycetidae</taxon>
        <taxon>Calosphaeriales</taxon>
        <taxon>Pleurostomataceae</taxon>
        <taxon>Pleurostoma</taxon>
    </lineage>
</organism>
<gene>
    <name evidence="4" type="ORF">NKR23_g5648</name>
</gene>
<feature type="region of interest" description="Disordered" evidence="1">
    <location>
        <begin position="1"/>
        <end position="49"/>
    </location>
</feature>
<dbReference type="AlphaFoldDB" id="A0AA38RSB3"/>
<keyword evidence="5" id="KW-1185">Reference proteome</keyword>
<accession>A0AA38RSB3</accession>
<dbReference type="InterPro" id="IPR003609">
    <property type="entry name" value="Pan_app"/>
</dbReference>
<feature type="domain" description="Apple" evidence="3">
    <location>
        <begin position="199"/>
        <end position="238"/>
    </location>
</feature>
<evidence type="ECO:0000256" key="2">
    <source>
        <dbReference type="SAM" id="Phobius"/>
    </source>
</evidence>